<dbReference type="RefSeq" id="WP_152766441.1">
    <property type="nucleotide sequence ID" value="NZ_WHNP01000056.1"/>
</dbReference>
<evidence type="ECO:0000313" key="2">
    <source>
        <dbReference type="Proteomes" id="UP000484381"/>
    </source>
</evidence>
<protein>
    <submittedName>
        <fullName evidence="1">Uncharacterized protein</fullName>
    </submittedName>
</protein>
<reference evidence="1 2" key="1">
    <citation type="submission" date="2019-10" db="EMBL/GenBank/DDBJ databases">
        <title>Paraburkholderia sp. isolated from nodules of Mimosa pudica from Brazilian Atlantic Forest soils.</title>
        <authorList>
            <person name="Paulitsch F."/>
            <person name="Hungria M."/>
            <person name="Dall'Agnol R."/>
        </authorList>
    </citation>
    <scope>NUCLEOTIDE SEQUENCE [LARGE SCALE GENOMIC DNA]</scope>
    <source>
        <strain evidence="1 2">CNPSo 3157</strain>
    </source>
</reference>
<accession>A0A7X1NHS0</accession>
<keyword evidence="2" id="KW-1185">Reference proteome</keyword>
<gene>
    <name evidence="1" type="ORF">GCT13_35750</name>
</gene>
<dbReference type="EMBL" id="WHNP01000056">
    <property type="protein sequence ID" value="MPW22057.1"/>
    <property type="molecule type" value="Genomic_DNA"/>
</dbReference>
<proteinExistence type="predicted"/>
<sequence length="72" mass="7697">MSNESRADFNVGAQSWVEQFGSAALSSGHADSLIEAAHATVRAVADAAQSLDWLEADAFTRTLQNPEPGHER</sequence>
<name>A0A7X1NHS0_9BURK</name>
<dbReference type="Proteomes" id="UP000484381">
    <property type="component" value="Unassembled WGS sequence"/>
</dbReference>
<organism evidence="1 2">
    <name type="scientific">Paraburkholderia franconis</name>
    <dbReference type="NCBI Taxonomy" id="2654983"/>
    <lineage>
        <taxon>Bacteria</taxon>
        <taxon>Pseudomonadati</taxon>
        <taxon>Pseudomonadota</taxon>
        <taxon>Betaproteobacteria</taxon>
        <taxon>Burkholderiales</taxon>
        <taxon>Burkholderiaceae</taxon>
        <taxon>Paraburkholderia</taxon>
    </lineage>
</organism>
<evidence type="ECO:0000313" key="1">
    <source>
        <dbReference type="EMBL" id="MPW22057.1"/>
    </source>
</evidence>
<comment type="caution">
    <text evidence="1">The sequence shown here is derived from an EMBL/GenBank/DDBJ whole genome shotgun (WGS) entry which is preliminary data.</text>
</comment>
<dbReference type="AlphaFoldDB" id="A0A7X1NHS0"/>